<organism evidence="1 2">
    <name type="scientific">Azospirillum oryzae</name>
    <dbReference type="NCBI Taxonomy" id="286727"/>
    <lineage>
        <taxon>Bacteria</taxon>
        <taxon>Pseudomonadati</taxon>
        <taxon>Pseudomonadota</taxon>
        <taxon>Alphaproteobacteria</taxon>
        <taxon>Rhodospirillales</taxon>
        <taxon>Azospirillaceae</taxon>
        <taxon>Azospirillum</taxon>
    </lineage>
</organism>
<geneLocation type="plasmid" evidence="1 2">
    <name>unnamed5</name>
</geneLocation>
<dbReference type="OrthoDB" id="7304934at2"/>
<protein>
    <submittedName>
        <fullName evidence="1">WD40 repeat domain-containing protein</fullName>
    </submittedName>
</protein>
<proteinExistence type="predicted"/>
<dbReference type="AlphaFoldDB" id="A0A6N1AP74"/>
<sequence>MRLPSHSRPASPGRGRLLVVTLAALAGLSACAGFEPDYRKPGAQRLTGPEVSTLLGGHTLSIVNARGKSYLNRFSKDGSIVISGSKGNEYGHWTVSDDRYCLTLDIDPRQQCMEIYKLPDGRYQMVNADGSLRNTFTVD</sequence>
<dbReference type="Proteomes" id="UP000509702">
    <property type="component" value="Plasmid unnamed5"/>
</dbReference>
<dbReference type="RefSeq" id="WP_149200637.1">
    <property type="nucleotide sequence ID" value="NZ_BSOV01000026.1"/>
</dbReference>
<name>A0A6N1AP74_9PROT</name>
<dbReference type="EMBL" id="CP054620">
    <property type="protein sequence ID" value="QKS53526.1"/>
    <property type="molecule type" value="Genomic_DNA"/>
</dbReference>
<keyword evidence="1" id="KW-0614">Plasmid</keyword>
<reference evidence="1 2" key="1">
    <citation type="submission" date="2020-06" db="EMBL/GenBank/DDBJ databases">
        <title>Complete genome of Azosprillum oryzae KACC14407.</title>
        <authorList>
            <person name="Kim M."/>
            <person name="Park Y.-J."/>
            <person name="Shin J.-H."/>
        </authorList>
    </citation>
    <scope>NUCLEOTIDE SEQUENCE [LARGE SCALE GENOMIC DNA]</scope>
    <source>
        <strain evidence="1 2">KACC 14407</strain>
        <plasmid evidence="1 2">unnamed5</plasmid>
    </source>
</reference>
<dbReference type="KEGG" id="aoz:HUE56_23815"/>
<dbReference type="PROSITE" id="PS51257">
    <property type="entry name" value="PROKAR_LIPOPROTEIN"/>
    <property type="match status" value="1"/>
</dbReference>
<gene>
    <name evidence="1" type="ORF">HUE56_23815</name>
</gene>
<evidence type="ECO:0000313" key="2">
    <source>
        <dbReference type="Proteomes" id="UP000509702"/>
    </source>
</evidence>
<evidence type="ECO:0000313" key="1">
    <source>
        <dbReference type="EMBL" id="QKS53526.1"/>
    </source>
</evidence>
<accession>A0A6N1AP74</accession>
<keyword evidence="2" id="KW-1185">Reference proteome</keyword>